<dbReference type="Proteomes" id="UP000288623">
    <property type="component" value="Unassembled WGS sequence"/>
</dbReference>
<organism evidence="1 2">
    <name type="scientific">Candidatus Kurthia intestinigallinarum</name>
    <dbReference type="NCBI Taxonomy" id="1562256"/>
    <lineage>
        <taxon>Bacteria</taxon>
        <taxon>Bacillati</taxon>
        <taxon>Bacillota</taxon>
        <taxon>Bacilli</taxon>
        <taxon>Bacillales</taxon>
        <taxon>Caryophanaceae</taxon>
        <taxon>Kurthia</taxon>
    </lineage>
</organism>
<evidence type="ECO:0000313" key="1">
    <source>
        <dbReference type="EMBL" id="RUS55579.1"/>
    </source>
</evidence>
<accession>A0A433RTT9</accession>
<evidence type="ECO:0000313" key="2">
    <source>
        <dbReference type="Proteomes" id="UP000288623"/>
    </source>
</evidence>
<protein>
    <submittedName>
        <fullName evidence="1">Membrane protein</fullName>
    </submittedName>
</protein>
<dbReference type="RefSeq" id="WP_020189182.1">
    <property type="nucleotide sequence ID" value="NZ_JTFC01000031.1"/>
</dbReference>
<reference evidence="1 2" key="1">
    <citation type="submission" date="2014-11" db="EMBL/GenBank/DDBJ databases">
        <title>Genome sequence and analysis of novel Kurthia sp.</title>
        <authorList>
            <person name="Lawson J.N."/>
            <person name="Gonzalez J.E."/>
            <person name="Rinauldi L."/>
            <person name="Xuan Z."/>
            <person name="Firman A."/>
            <person name="Shaddox L."/>
            <person name="Trudeau A."/>
            <person name="Shah S."/>
            <person name="Reiman D."/>
        </authorList>
    </citation>
    <scope>NUCLEOTIDE SEQUENCE [LARGE SCALE GENOMIC DNA]</scope>
    <source>
        <strain evidence="1 2">3B1D</strain>
    </source>
</reference>
<dbReference type="OrthoDB" id="1739831at2"/>
<proteinExistence type="predicted"/>
<keyword evidence="2" id="KW-1185">Reference proteome</keyword>
<comment type="caution">
    <text evidence="1">The sequence shown here is derived from an EMBL/GenBank/DDBJ whole genome shotgun (WGS) entry which is preliminary data.</text>
</comment>
<sequence length="138" mass="16004">MGEIKSCPTCGQLFNYNGIREVCANCAAEEEKKYEEVYRFLRRRENRAATVERIVEATGCTEELLYGWVRRGRLQTALFPNLGYPCDNCGHLTTTGKLCDNCTNKLQRDLNQFEASKEFRESIEKNERGTYLSEKRTR</sequence>
<gene>
    <name evidence="1" type="ORF">QI30_11690</name>
</gene>
<dbReference type="AlphaFoldDB" id="A0A433RTT9"/>
<name>A0A433RTT9_9BACL</name>
<dbReference type="EMBL" id="JTFC01000031">
    <property type="protein sequence ID" value="RUS55579.1"/>
    <property type="molecule type" value="Genomic_DNA"/>
</dbReference>
<dbReference type="InterPro" id="IPR022258">
    <property type="entry name" value="Flagellar_operon_YvyF"/>
</dbReference>
<dbReference type="NCBIfam" id="TIGR03826">
    <property type="entry name" value="YvyF"/>
    <property type="match status" value="1"/>
</dbReference>